<keyword evidence="3" id="KW-0233">DNA recombination</keyword>
<dbReference type="Pfam" id="PF00589">
    <property type="entry name" value="Phage_integrase"/>
    <property type="match status" value="1"/>
</dbReference>
<dbReference type="InterPro" id="IPR011010">
    <property type="entry name" value="DNA_brk_join_enz"/>
</dbReference>
<dbReference type="InterPro" id="IPR044068">
    <property type="entry name" value="CB"/>
</dbReference>
<dbReference type="Pfam" id="PF02899">
    <property type="entry name" value="Phage_int_SAM_1"/>
    <property type="match status" value="1"/>
</dbReference>
<feature type="domain" description="Core-binding (CB)" evidence="6">
    <location>
        <begin position="3"/>
        <end position="96"/>
    </location>
</feature>
<sequence length="330" mass="36549">MNHRLAPILQRYFTSYALTQRALSPATIRTYRDCWALLLTFVAERTQLPPHALDLAHIDHRCVTEFLDHLENDRGNSIATRNLRLAAIKAVLTFHSATIPEHLDTIAAVQAIPVKKHPRPQLSYLTATQVQALLDAIDTTTWTGRRDQAMFTLAAHTGLRVSELISLTVDSVHLGTAAHVACTGKGRKHRTTPLTTATATLLKTYLRERHTHPGHALFPNPRGEPLSADAIGQRLRTHVHRAALACPELADTRITVHTLRHTAAMRFLAAGIDTAVIALWLGHESTATTSIYLHADMDIKRRALERTRPPDVVAGDYTPPDSLLAWLQGL</sequence>
<dbReference type="InterPro" id="IPR050090">
    <property type="entry name" value="Tyrosine_recombinase_XerCD"/>
</dbReference>
<dbReference type="InterPro" id="IPR010998">
    <property type="entry name" value="Integrase_recombinase_N"/>
</dbReference>
<dbReference type="PROSITE" id="PS51900">
    <property type="entry name" value="CB"/>
    <property type="match status" value="1"/>
</dbReference>
<dbReference type="RefSeq" id="WP_040270094.1">
    <property type="nucleotide sequence ID" value="NZ_JAJNCM010000053.1"/>
</dbReference>
<dbReference type="GO" id="GO:0006310">
    <property type="term" value="P:DNA recombination"/>
    <property type="evidence" value="ECO:0007669"/>
    <property type="project" value="UniProtKB-KW"/>
</dbReference>
<protein>
    <submittedName>
        <fullName evidence="7">Putative integrase/recombinase y4rC</fullName>
    </submittedName>
</protein>
<dbReference type="InterPro" id="IPR004107">
    <property type="entry name" value="Integrase_SAM-like_N"/>
</dbReference>
<dbReference type="SUPFAM" id="SSF56349">
    <property type="entry name" value="DNA breaking-rejoining enzymes"/>
    <property type="match status" value="1"/>
</dbReference>
<gene>
    <name evidence="7" type="ORF">RHRU231_210078</name>
</gene>
<dbReference type="PANTHER" id="PTHR30349">
    <property type="entry name" value="PHAGE INTEGRASE-RELATED"/>
    <property type="match status" value="1"/>
</dbReference>
<dbReference type="PROSITE" id="PS51898">
    <property type="entry name" value="TYR_RECOMBINASE"/>
    <property type="match status" value="1"/>
</dbReference>
<feature type="domain" description="Tyr recombinase" evidence="5">
    <location>
        <begin position="120"/>
        <end position="305"/>
    </location>
</feature>
<evidence type="ECO:0000259" key="6">
    <source>
        <dbReference type="PROSITE" id="PS51900"/>
    </source>
</evidence>
<evidence type="ECO:0000313" key="8">
    <source>
        <dbReference type="Proteomes" id="UP000042997"/>
    </source>
</evidence>
<evidence type="ECO:0000256" key="4">
    <source>
        <dbReference type="PROSITE-ProRule" id="PRU01248"/>
    </source>
</evidence>
<evidence type="ECO:0000256" key="2">
    <source>
        <dbReference type="ARBA" id="ARBA00023125"/>
    </source>
</evidence>
<evidence type="ECO:0000256" key="1">
    <source>
        <dbReference type="ARBA" id="ARBA00022908"/>
    </source>
</evidence>
<dbReference type="GO" id="GO:0003677">
    <property type="term" value="F:DNA binding"/>
    <property type="evidence" value="ECO:0007669"/>
    <property type="project" value="UniProtKB-UniRule"/>
</dbReference>
<dbReference type="Gene3D" id="1.10.443.10">
    <property type="entry name" value="Intergrase catalytic core"/>
    <property type="match status" value="1"/>
</dbReference>
<dbReference type="PANTHER" id="PTHR30349:SF81">
    <property type="entry name" value="TYROSINE RECOMBINASE XERC"/>
    <property type="match status" value="1"/>
</dbReference>
<dbReference type="Proteomes" id="UP000042997">
    <property type="component" value="Unassembled WGS sequence"/>
</dbReference>
<dbReference type="InterPro" id="IPR013762">
    <property type="entry name" value="Integrase-like_cat_sf"/>
</dbReference>
<keyword evidence="1" id="KW-0229">DNA integration</keyword>
<dbReference type="Gene3D" id="1.10.150.130">
    <property type="match status" value="1"/>
</dbReference>
<dbReference type="EMBL" id="CCSD01000030">
    <property type="protein sequence ID" value="CDZ87152.1"/>
    <property type="molecule type" value="Genomic_DNA"/>
</dbReference>
<name>A0A098BG19_9NOCA</name>
<dbReference type="InterPro" id="IPR002104">
    <property type="entry name" value="Integrase_catalytic"/>
</dbReference>
<evidence type="ECO:0000313" key="7">
    <source>
        <dbReference type="EMBL" id="CDZ87152.1"/>
    </source>
</evidence>
<dbReference type="AlphaFoldDB" id="A0A098BG19"/>
<organism evidence="7 8">
    <name type="scientific">Rhodococcus ruber</name>
    <dbReference type="NCBI Taxonomy" id="1830"/>
    <lineage>
        <taxon>Bacteria</taxon>
        <taxon>Bacillati</taxon>
        <taxon>Actinomycetota</taxon>
        <taxon>Actinomycetes</taxon>
        <taxon>Mycobacteriales</taxon>
        <taxon>Nocardiaceae</taxon>
        <taxon>Rhodococcus</taxon>
    </lineage>
</organism>
<dbReference type="OrthoDB" id="9801717at2"/>
<keyword evidence="2 4" id="KW-0238">DNA-binding</keyword>
<evidence type="ECO:0000256" key="3">
    <source>
        <dbReference type="ARBA" id="ARBA00023172"/>
    </source>
</evidence>
<proteinExistence type="predicted"/>
<evidence type="ECO:0000259" key="5">
    <source>
        <dbReference type="PROSITE" id="PS51898"/>
    </source>
</evidence>
<reference evidence="7 8" key="1">
    <citation type="journal article" date="2014" name="Genome Announc.">
        <title>Draft Genome Sequence of Propane- and Butane-Oxidizing Actinobacterium Rhodococcus ruber IEGM 231.</title>
        <authorList>
            <person name="Ivshina I.B."/>
            <person name="Kuyukina M.S."/>
            <person name="Krivoruchko A.V."/>
            <person name="Barbe V."/>
            <person name="Fischer C."/>
        </authorList>
    </citation>
    <scope>NUCLEOTIDE SEQUENCE [LARGE SCALE GENOMIC DNA]</scope>
</reference>
<accession>A0A098BG19</accession>
<dbReference type="GO" id="GO:0015074">
    <property type="term" value="P:DNA integration"/>
    <property type="evidence" value="ECO:0007669"/>
    <property type="project" value="UniProtKB-KW"/>
</dbReference>